<protein>
    <submittedName>
        <fullName evidence="1">Uncharacterized protein</fullName>
    </submittedName>
</protein>
<name>A0A7W5AND6_9ACTN</name>
<dbReference type="EMBL" id="JACHXF010000018">
    <property type="protein sequence ID" value="MBB3099418.1"/>
    <property type="molecule type" value="Genomic_DNA"/>
</dbReference>
<evidence type="ECO:0000313" key="1">
    <source>
        <dbReference type="EMBL" id="MBB3099418.1"/>
    </source>
</evidence>
<reference evidence="1 2" key="1">
    <citation type="submission" date="2020-08" db="EMBL/GenBank/DDBJ databases">
        <title>Genomic Encyclopedia of Type Strains, Phase III (KMG-III): the genomes of soil and plant-associated and newly described type strains.</title>
        <authorList>
            <person name="Whitman W."/>
        </authorList>
    </citation>
    <scope>NUCLEOTIDE SEQUENCE [LARGE SCALE GENOMIC DNA]</scope>
    <source>
        <strain evidence="1 2">CECT 3287</strain>
    </source>
</reference>
<comment type="caution">
    <text evidence="1">The sequence shown here is derived from an EMBL/GenBank/DDBJ whole genome shotgun (WGS) entry which is preliminary data.</text>
</comment>
<dbReference type="AlphaFoldDB" id="A0A7W5AND6"/>
<keyword evidence="2" id="KW-1185">Reference proteome</keyword>
<dbReference type="RefSeq" id="WP_183225468.1">
    <property type="nucleotide sequence ID" value="NZ_BMPW01000021.1"/>
</dbReference>
<accession>A0A7W5AND6</accession>
<sequence length="50" mass="5343">MRGDWSILLGLLAIVAIIGFAIWANYAAPCGLFTFASTADIPARCLSHFS</sequence>
<evidence type="ECO:0000313" key="2">
    <source>
        <dbReference type="Proteomes" id="UP000590749"/>
    </source>
</evidence>
<proteinExistence type="predicted"/>
<organism evidence="1 2">
    <name type="scientific">Actinoplanes campanulatus</name>
    <dbReference type="NCBI Taxonomy" id="113559"/>
    <lineage>
        <taxon>Bacteria</taxon>
        <taxon>Bacillati</taxon>
        <taxon>Actinomycetota</taxon>
        <taxon>Actinomycetes</taxon>
        <taxon>Micromonosporales</taxon>
        <taxon>Micromonosporaceae</taxon>
        <taxon>Actinoplanes</taxon>
    </lineage>
</organism>
<dbReference type="Proteomes" id="UP000590749">
    <property type="component" value="Unassembled WGS sequence"/>
</dbReference>
<gene>
    <name evidence="1" type="ORF">FHR83_007124</name>
</gene>